<name>A0A290MS16_CAUVI</name>
<dbReference type="InterPro" id="IPR011992">
    <property type="entry name" value="EF-hand-dom_pair"/>
</dbReference>
<dbReference type="PROSITE" id="PS50222">
    <property type="entry name" value="EF_HAND_2"/>
    <property type="match status" value="2"/>
</dbReference>
<dbReference type="EMBL" id="CP023315">
    <property type="protein sequence ID" value="ATC31125.1"/>
    <property type="molecule type" value="Genomic_DNA"/>
</dbReference>
<dbReference type="GO" id="GO:0005509">
    <property type="term" value="F:calcium ion binding"/>
    <property type="evidence" value="ECO:0007669"/>
    <property type="project" value="InterPro"/>
</dbReference>
<evidence type="ECO:0000313" key="3">
    <source>
        <dbReference type="EMBL" id="ATC31125.1"/>
    </source>
</evidence>
<evidence type="ECO:0000313" key="4">
    <source>
        <dbReference type="Proteomes" id="UP000217311"/>
    </source>
</evidence>
<dbReference type="PROSITE" id="PS00018">
    <property type="entry name" value="EF_HAND_1"/>
    <property type="match status" value="1"/>
</dbReference>
<gene>
    <name evidence="3" type="ORF">CA606_01495</name>
</gene>
<dbReference type="RefSeq" id="WP_096050591.1">
    <property type="nucleotide sequence ID" value="NZ_CP023315.3"/>
</dbReference>
<dbReference type="InterPro" id="IPR002048">
    <property type="entry name" value="EF_hand_dom"/>
</dbReference>
<organism evidence="3 4">
    <name type="scientific">Caulobacter vibrioides</name>
    <name type="common">Caulobacter crescentus</name>
    <dbReference type="NCBI Taxonomy" id="155892"/>
    <lineage>
        <taxon>Bacteria</taxon>
        <taxon>Pseudomonadati</taxon>
        <taxon>Pseudomonadota</taxon>
        <taxon>Alphaproteobacteria</taxon>
        <taxon>Caulobacterales</taxon>
        <taxon>Caulobacteraceae</taxon>
        <taxon>Caulobacter</taxon>
    </lineage>
</organism>
<keyword evidence="1" id="KW-0732">Signal</keyword>
<sequence length="135" mass="14280">MMKRTLIATGAVLALAAPAFAQTAAPTGMTLQQFQAKNGDTMFARLDANKDSRISADEFSKVAMRGPGPDAKGPKAGQRGQRMFARFDTDKDGALSRTEANAVMAMRFKRMDANNDGVLTLEELSAKGGGPKVGV</sequence>
<dbReference type="Pfam" id="PF13202">
    <property type="entry name" value="EF-hand_5"/>
    <property type="match status" value="3"/>
</dbReference>
<feature type="domain" description="EF-hand" evidence="2">
    <location>
        <begin position="75"/>
        <end position="110"/>
    </location>
</feature>
<reference evidence="4" key="1">
    <citation type="submission" date="2017-09" db="EMBL/GenBank/DDBJ databases">
        <title>Genome evolution observed in wild isolates of Caulobacter crescentus.</title>
        <authorList>
            <person name="Ely B."/>
            <person name="Wilson K."/>
            <person name="Scott D."/>
        </authorList>
    </citation>
    <scope>NUCLEOTIDE SEQUENCE [LARGE SCALE GENOMIC DNA]</scope>
    <source>
        <strain evidence="4">CB13b1a</strain>
    </source>
</reference>
<dbReference type="InterPro" id="IPR018247">
    <property type="entry name" value="EF_Hand_1_Ca_BS"/>
</dbReference>
<evidence type="ECO:0000256" key="1">
    <source>
        <dbReference type="SAM" id="SignalP"/>
    </source>
</evidence>
<feature type="domain" description="EF-hand" evidence="2">
    <location>
        <begin position="34"/>
        <end position="69"/>
    </location>
</feature>
<dbReference type="SUPFAM" id="SSF47473">
    <property type="entry name" value="EF-hand"/>
    <property type="match status" value="1"/>
</dbReference>
<protein>
    <recommendedName>
        <fullName evidence="2">EF-hand domain-containing protein</fullName>
    </recommendedName>
</protein>
<feature type="signal peptide" evidence="1">
    <location>
        <begin position="1"/>
        <end position="21"/>
    </location>
</feature>
<dbReference type="Gene3D" id="1.10.238.10">
    <property type="entry name" value="EF-hand"/>
    <property type="match status" value="2"/>
</dbReference>
<proteinExistence type="predicted"/>
<feature type="chain" id="PRO_5012064002" description="EF-hand domain-containing protein" evidence="1">
    <location>
        <begin position="22"/>
        <end position="135"/>
    </location>
</feature>
<dbReference type="Proteomes" id="UP000217311">
    <property type="component" value="Chromosome"/>
</dbReference>
<accession>A0A290MS16</accession>
<evidence type="ECO:0000259" key="2">
    <source>
        <dbReference type="PROSITE" id="PS50222"/>
    </source>
</evidence>
<dbReference type="AlphaFoldDB" id="A0A290MS16"/>